<gene>
    <name evidence="1" type="ORF">UU67_C0028G0012</name>
</gene>
<accession>A0A0G0WMF3</accession>
<name>A0A0G0WMF3_9BACT</name>
<sequence length="67" mass="8278">MRDFFIAMISKESLEKFKRLYKERFKEELSNDETLRKATRLLNLYRAVYCSPASYQSKEQKEYDRRK</sequence>
<organism evidence="1 2">
    <name type="scientific">Candidatus Daviesbacteria bacterium GW2011_GWB1_41_5</name>
    <dbReference type="NCBI Taxonomy" id="1618429"/>
    <lineage>
        <taxon>Bacteria</taxon>
        <taxon>Candidatus Daviesiibacteriota</taxon>
    </lineage>
</organism>
<dbReference type="AlphaFoldDB" id="A0A0G0WMF3"/>
<comment type="caution">
    <text evidence="1">The sequence shown here is derived from an EMBL/GenBank/DDBJ whole genome shotgun (WGS) entry which is preliminary data.</text>
</comment>
<dbReference type="Proteomes" id="UP000034753">
    <property type="component" value="Unassembled WGS sequence"/>
</dbReference>
<proteinExistence type="predicted"/>
<evidence type="ECO:0000313" key="1">
    <source>
        <dbReference type="EMBL" id="KKS13257.1"/>
    </source>
</evidence>
<evidence type="ECO:0000313" key="2">
    <source>
        <dbReference type="Proteomes" id="UP000034753"/>
    </source>
</evidence>
<dbReference type="EMBL" id="LCBN01000028">
    <property type="protein sequence ID" value="KKS13257.1"/>
    <property type="molecule type" value="Genomic_DNA"/>
</dbReference>
<reference evidence="1 2" key="1">
    <citation type="journal article" date="2015" name="Nature">
        <title>rRNA introns, odd ribosomes, and small enigmatic genomes across a large radiation of phyla.</title>
        <authorList>
            <person name="Brown C.T."/>
            <person name="Hug L.A."/>
            <person name="Thomas B.C."/>
            <person name="Sharon I."/>
            <person name="Castelle C.J."/>
            <person name="Singh A."/>
            <person name="Wilkins M.J."/>
            <person name="Williams K.H."/>
            <person name="Banfield J.F."/>
        </authorList>
    </citation>
    <scope>NUCLEOTIDE SEQUENCE [LARGE SCALE GENOMIC DNA]</scope>
</reference>
<protein>
    <submittedName>
        <fullName evidence="1">Uncharacterized protein</fullName>
    </submittedName>
</protein>